<dbReference type="Proteomes" id="UP000294853">
    <property type="component" value="Chromosome"/>
</dbReference>
<dbReference type="EMBL" id="CP038436">
    <property type="protein sequence ID" value="QBX54926.1"/>
    <property type="molecule type" value="Genomic_DNA"/>
</dbReference>
<dbReference type="InterPro" id="IPR013217">
    <property type="entry name" value="Methyltransf_12"/>
</dbReference>
<dbReference type="Gene3D" id="3.40.50.150">
    <property type="entry name" value="Vaccinia Virus protein VP39"/>
    <property type="match status" value="1"/>
</dbReference>
<feature type="domain" description="Methyltransferase type 12" evidence="1">
    <location>
        <begin position="31"/>
        <end position="125"/>
    </location>
</feature>
<dbReference type="InterPro" id="IPR029063">
    <property type="entry name" value="SAM-dependent_MTases_sf"/>
</dbReference>
<evidence type="ECO:0000259" key="1">
    <source>
        <dbReference type="Pfam" id="PF08242"/>
    </source>
</evidence>
<accession>A0A4P7ICU6</accession>
<dbReference type="RefSeq" id="WP_135266895.1">
    <property type="nucleotide sequence ID" value="NZ_CP038436.1"/>
</dbReference>
<dbReference type="Pfam" id="PF08242">
    <property type="entry name" value="Methyltransf_12"/>
    <property type="match status" value="1"/>
</dbReference>
<reference evidence="2 3" key="1">
    <citation type="submission" date="2019-03" db="EMBL/GenBank/DDBJ databases">
        <title>Three New Species of Nocardioides, Nocardioides euryhalodurans sp. nov., Nocardioides seonyuensis sp. nov. and Nocardioides eburneoflavus sp. nov. Iolated from Soil.</title>
        <authorList>
            <person name="Roh S.G."/>
            <person name="Lee C."/>
            <person name="Kim M.-K."/>
            <person name="Kim S.B."/>
        </authorList>
    </citation>
    <scope>NUCLEOTIDE SEQUENCE [LARGE SCALE GENOMIC DNA]</scope>
    <source>
        <strain evidence="2 3">MMS17-SY207-3</strain>
    </source>
</reference>
<gene>
    <name evidence="2" type="ORF">EXE58_05280</name>
</gene>
<evidence type="ECO:0000313" key="2">
    <source>
        <dbReference type="EMBL" id="QBX54926.1"/>
    </source>
</evidence>
<organism evidence="2 3">
    <name type="scientific">Nocardioides seonyuensis</name>
    <dbReference type="NCBI Taxonomy" id="2518371"/>
    <lineage>
        <taxon>Bacteria</taxon>
        <taxon>Bacillati</taxon>
        <taxon>Actinomycetota</taxon>
        <taxon>Actinomycetes</taxon>
        <taxon>Propionibacteriales</taxon>
        <taxon>Nocardioidaceae</taxon>
        <taxon>Nocardioides</taxon>
    </lineage>
</organism>
<dbReference type="OrthoDB" id="149709at2"/>
<sequence>MITPSEAEAYLGVDEATYPLEAVRPAPARVLEVGAGPGLGTLRIAEAFPQATVVALEPDDPARSALAWRLAGAPELQARVSVLPLSIFEVDFLGTFDLVVARHLLCRTPPDARGAVLMRLSRRMGYDGSTIIDDCFGAETDASEPRRLVAERRIGDFTCSHWSTAENSGRGERTVVDEYTLTDRRGDVVQQAQHQRVEWVTDRDFLLGSIRAAGMAPTAIAEGWMRLSTP</sequence>
<keyword evidence="2" id="KW-0489">Methyltransferase</keyword>
<keyword evidence="3" id="KW-1185">Reference proteome</keyword>
<protein>
    <submittedName>
        <fullName evidence="2">Class I SAM-dependent methyltransferase</fullName>
    </submittedName>
</protein>
<dbReference type="SUPFAM" id="SSF53335">
    <property type="entry name" value="S-adenosyl-L-methionine-dependent methyltransferases"/>
    <property type="match status" value="1"/>
</dbReference>
<dbReference type="CDD" id="cd02440">
    <property type="entry name" value="AdoMet_MTases"/>
    <property type="match status" value="1"/>
</dbReference>
<dbReference type="GO" id="GO:0008168">
    <property type="term" value="F:methyltransferase activity"/>
    <property type="evidence" value="ECO:0007669"/>
    <property type="project" value="UniProtKB-KW"/>
</dbReference>
<proteinExistence type="predicted"/>
<evidence type="ECO:0000313" key="3">
    <source>
        <dbReference type="Proteomes" id="UP000294853"/>
    </source>
</evidence>
<dbReference type="KEGG" id="nsn:EXE58_05280"/>
<keyword evidence="2" id="KW-0808">Transferase</keyword>
<name>A0A4P7ICU6_9ACTN</name>
<dbReference type="GO" id="GO:0032259">
    <property type="term" value="P:methylation"/>
    <property type="evidence" value="ECO:0007669"/>
    <property type="project" value="UniProtKB-KW"/>
</dbReference>
<dbReference type="AlphaFoldDB" id="A0A4P7ICU6"/>